<dbReference type="InterPro" id="IPR050707">
    <property type="entry name" value="HTH_MetabolicPath_Reg"/>
</dbReference>
<dbReference type="InterPro" id="IPR014757">
    <property type="entry name" value="Tscrpt_reg_IclR_C"/>
</dbReference>
<proteinExistence type="predicted"/>
<dbReference type="AlphaFoldDB" id="A0A7W3JS99"/>
<dbReference type="InterPro" id="IPR011991">
    <property type="entry name" value="ArsR-like_HTH"/>
</dbReference>
<dbReference type="RefSeq" id="WP_182483668.1">
    <property type="nucleotide sequence ID" value="NZ_JACGWU010000001.1"/>
</dbReference>
<dbReference type="SMART" id="SM00346">
    <property type="entry name" value="HTH_ICLR"/>
    <property type="match status" value="1"/>
</dbReference>
<reference evidence="6 7" key="1">
    <citation type="submission" date="2020-07" db="EMBL/GenBank/DDBJ databases">
        <title>Sequencing the genomes of 1000 actinobacteria strains.</title>
        <authorList>
            <person name="Klenk H.-P."/>
        </authorList>
    </citation>
    <scope>NUCLEOTIDE SEQUENCE [LARGE SCALE GENOMIC DNA]</scope>
    <source>
        <strain evidence="6 7">DSM 23737</strain>
    </source>
</reference>
<comment type="caution">
    <text evidence="6">The sequence shown here is derived from an EMBL/GenBank/DDBJ whole genome shotgun (WGS) entry which is preliminary data.</text>
</comment>
<protein>
    <submittedName>
        <fullName evidence="6">DNA-binding IclR family transcriptional regulator</fullName>
    </submittedName>
</protein>
<dbReference type="Proteomes" id="UP000524237">
    <property type="component" value="Unassembled WGS sequence"/>
</dbReference>
<dbReference type="Pfam" id="PF01614">
    <property type="entry name" value="IclR_C"/>
    <property type="match status" value="1"/>
</dbReference>
<dbReference type="EMBL" id="JACGWU010000001">
    <property type="protein sequence ID" value="MBA8828222.1"/>
    <property type="molecule type" value="Genomic_DNA"/>
</dbReference>
<accession>A0A7W3JS99</accession>
<dbReference type="PANTHER" id="PTHR30136:SF35">
    <property type="entry name" value="HTH-TYPE TRANSCRIPTIONAL REGULATOR RV1719"/>
    <property type="match status" value="1"/>
</dbReference>
<evidence type="ECO:0000313" key="6">
    <source>
        <dbReference type="EMBL" id="MBA8828222.1"/>
    </source>
</evidence>
<dbReference type="GO" id="GO:0003700">
    <property type="term" value="F:DNA-binding transcription factor activity"/>
    <property type="evidence" value="ECO:0007669"/>
    <property type="project" value="TreeGrafter"/>
</dbReference>
<keyword evidence="1" id="KW-0805">Transcription regulation</keyword>
<evidence type="ECO:0000313" key="7">
    <source>
        <dbReference type="Proteomes" id="UP000524237"/>
    </source>
</evidence>
<dbReference type="InterPro" id="IPR029016">
    <property type="entry name" value="GAF-like_dom_sf"/>
</dbReference>
<evidence type="ECO:0000256" key="2">
    <source>
        <dbReference type="ARBA" id="ARBA00023125"/>
    </source>
</evidence>
<organism evidence="6 7">
    <name type="scientific">Alpinimonas psychrophila</name>
    <dbReference type="NCBI Taxonomy" id="748908"/>
    <lineage>
        <taxon>Bacteria</taxon>
        <taxon>Bacillati</taxon>
        <taxon>Actinomycetota</taxon>
        <taxon>Actinomycetes</taxon>
        <taxon>Micrococcales</taxon>
        <taxon>Microbacteriaceae</taxon>
        <taxon>Alpinimonas</taxon>
    </lineage>
</organism>
<dbReference type="Pfam" id="PF09339">
    <property type="entry name" value="HTH_IclR"/>
    <property type="match status" value="1"/>
</dbReference>
<keyword evidence="3" id="KW-0804">Transcription</keyword>
<dbReference type="Gene3D" id="3.30.450.40">
    <property type="match status" value="1"/>
</dbReference>
<dbReference type="CDD" id="cd00090">
    <property type="entry name" value="HTH_ARSR"/>
    <property type="match status" value="1"/>
</dbReference>
<gene>
    <name evidence="6" type="ORF">FB555_000293</name>
</gene>
<dbReference type="Gene3D" id="1.10.10.10">
    <property type="entry name" value="Winged helix-like DNA-binding domain superfamily/Winged helix DNA-binding domain"/>
    <property type="match status" value="1"/>
</dbReference>
<dbReference type="PROSITE" id="PS51078">
    <property type="entry name" value="ICLR_ED"/>
    <property type="match status" value="1"/>
</dbReference>
<dbReference type="InterPro" id="IPR036390">
    <property type="entry name" value="WH_DNA-bd_sf"/>
</dbReference>
<dbReference type="InterPro" id="IPR005471">
    <property type="entry name" value="Tscrpt_reg_IclR_N"/>
</dbReference>
<sequence>MVSRKSEISSKVPAADATLRILQHLSRQRGPVPASTIATALDLPRSTVYHLLTVLVERSFVVHIPEERRYGLGLAAYELSSGFSRQQPLTRLGTPLLDKLVDRLGESAHLAVLHGTDVLYLVEERAPRRPSLVTDVGVRLPAPLTASGRALLSALPPAQLRALYPDKGAFTQREGRGPQSYGELKVLLAQAQRDGYAVENGEITPGLASIGVVVRDHAGWPAAGIAVTFPISEPEGDARLKLMIDALLPALAQTAQELGRRIHGAK</sequence>
<dbReference type="SUPFAM" id="SSF55781">
    <property type="entry name" value="GAF domain-like"/>
    <property type="match status" value="1"/>
</dbReference>
<dbReference type="GO" id="GO:0003677">
    <property type="term" value="F:DNA binding"/>
    <property type="evidence" value="ECO:0007669"/>
    <property type="project" value="UniProtKB-KW"/>
</dbReference>
<evidence type="ECO:0000256" key="1">
    <source>
        <dbReference type="ARBA" id="ARBA00023015"/>
    </source>
</evidence>
<dbReference type="InterPro" id="IPR036388">
    <property type="entry name" value="WH-like_DNA-bd_sf"/>
</dbReference>
<dbReference type="PROSITE" id="PS51077">
    <property type="entry name" value="HTH_ICLR"/>
    <property type="match status" value="1"/>
</dbReference>
<evidence type="ECO:0000256" key="3">
    <source>
        <dbReference type="ARBA" id="ARBA00023163"/>
    </source>
</evidence>
<dbReference type="PANTHER" id="PTHR30136">
    <property type="entry name" value="HELIX-TURN-HELIX TRANSCRIPTIONAL REGULATOR, ICLR FAMILY"/>
    <property type="match status" value="1"/>
</dbReference>
<dbReference type="GO" id="GO:0045892">
    <property type="term" value="P:negative regulation of DNA-templated transcription"/>
    <property type="evidence" value="ECO:0007669"/>
    <property type="project" value="TreeGrafter"/>
</dbReference>
<dbReference type="SUPFAM" id="SSF46785">
    <property type="entry name" value="Winged helix' DNA-binding domain"/>
    <property type="match status" value="1"/>
</dbReference>
<keyword evidence="7" id="KW-1185">Reference proteome</keyword>
<keyword evidence="2 6" id="KW-0238">DNA-binding</keyword>
<feature type="domain" description="IclR-ED" evidence="5">
    <location>
        <begin position="75"/>
        <end position="264"/>
    </location>
</feature>
<evidence type="ECO:0000259" key="5">
    <source>
        <dbReference type="PROSITE" id="PS51078"/>
    </source>
</evidence>
<name>A0A7W3JS99_9MICO</name>
<evidence type="ECO:0000259" key="4">
    <source>
        <dbReference type="PROSITE" id="PS51077"/>
    </source>
</evidence>
<feature type="domain" description="HTH iclR-type" evidence="4">
    <location>
        <begin position="12"/>
        <end position="74"/>
    </location>
</feature>